<dbReference type="Pfam" id="PF01232">
    <property type="entry name" value="Mannitol_dh"/>
    <property type="match status" value="1"/>
</dbReference>
<dbReference type="InterPro" id="IPR036291">
    <property type="entry name" value="NAD(P)-bd_dom_sf"/>
</dbReference>
<dbReference type="Gene3D" id="1.10.1040.10">
    <property type="entry name" value="N-(1-d-carboxylethyl)-l-norvaline Dehydrogenase, domain 2"/>
    <property type="match status" value="1"/>
</dbReference>
<evidence type="ECO:0000313" key="6">
    <source>
        <dbReference type="Proteomes" id="UP000283063"/>
    </source>
</evidence>
<proteinExistence type="predicted"/>
<dbReference type="RefSeq" id="WP_127747599.1">
    <property type="nucleotide sequence ID" value="NZ_CP033219.1"/>
</dbReference>
<evidence type="ECO:0000259" key="4">
    <source>
        <dbReference type="Pfam" id="PF08125"/>
    </source>
</evidence>
<evidence type="ECO:0000256" key="2">
    <source>
        <dbReference type="ARBA" id="ARBA00023027"/>
    </source>
</evidence>
<sequence length="375" mass="40956">MSITPIIQFGTSRFLQAHADLFISEALQCGEALGPICVVQSSGEATRARRLAALSDPAGYPVQVQGLQNGEQVSFETRVQSVTRTLSTATDIAEVKRIVAFEAEIILSNTGDAGWVPQAADTKLDFSQDMSYPAKLTHLLLGRFQAGGQPIQVMPTELVAQNGTALRHRVLEIAAPLSAKFAAWIEAEVRFVNSLVDRIVSEPLHPAGAVAEPYALWAIEDCPGLRLPCAHPAITVVATLEQTEALKLYILNLGHSYLVEGWLQRGRQGAEFVRDLLSDPAVRGDLENLYAQEVLPAFAARGLGPEAQAYVATTLDRFSNPYLDHRLADIAQNHPEKVHRRIGAFLDWSATQDNATARPRLTAIVDHIRKSKDRT</sequence>
<dbReference type="SUPFAM" id="SSF51735">
    <property type="entry name" value="NAD(P)-binding Rossmann-fold domains"/>
    <property type="match status" value="1"/>
</dbReference>
<dbReference type="GO" id="GO:0016491">
    <property type="term" value="F:oxidoreductase activity"/>
    <property type="evidence" value="ECO:0007669"/>
    <property type="project" value="UniProtKB-KW"/>
</dbReference>
<feature type="domain" description="Mannitol dehydrogenase C-terminal" evidence="4">
    <location>
        <begin position="244"/>
        <end position="348"/>
    </location>
</feature>
<evidence type="ECO:0000256" key="1">
    <source>
        <dbReference type="ARBA" id="ARBA00023002"/>
    </source>
</evidence>
<dbReference type="EMBL" id="CP033219">
    <property type="protein sequence ID" value="AZV77053.1"/>
    <property type="molecule type" value="Genomic_DNA"/>
</dbReference>
<dbReference type="KEGG" id="sedi:EBB79_03515"/>
<keyword evidence="6" id="KW-1185">Reference proteome</keyword>
<dbReference type="Gene3D" id="3.40.50.720">
    <property type="entry name" value="NAD(P)-binding Rossmann-like Domain"/>
    <property type="match status" value="1"/>
</dbReference>
<keyword evidence="1" id="KW-0560">Oxidoreductase</keyword>
<dbReference type="InterPro" id="IPR008927">
    <property type="entry name" value="6-PGluconate_DH-like_C_sf"/>
</dbReference>
<dbReference type="PANTHER" id="PTHR30524">
    <property type="entry name" value="MANNITOL-1-PHOSPHATE 5-DEHYDROGENASE"/>
    <property type="match status" value="1"/>
</dbReference>
<dbReference type="InterPro" id="IPR013131">
    <property type="entry name" value="Mannitol_DH_N"/>
</dbReference>
<dbReference type="AlphaFoldDB" id="A0A3T0MZ52"/>
<protein>
    <submittedName>
        <fullName evidence="5">Mannitol dehydrogenase family protein</fullName>
    </submittedName>
</protein>
<name>A0A3T0MZ52_9RHOB</name>
<dbReference type="OrthoDB" id="271711at2"/>
<reference evidence="5 6" key="1">
    <citation type="submission" date="2018-10" db="EMBL/GenBank/DDBJ databases">
        <title>Parasedimentitalea marina sp. nov., a psychrophilic bacterium isolated from deep seawater of the New Britain Trench.</title>
        <authorList>
            <person name="Cao J."/>
        </authorList>
    </citation>
    <scope>NUCLEOTIDE SEQUENCE [LARGE SCALE GENOMIC DNA]</scope>
    <source>
        <strain evidence="5 6">W43</strain>
    </source>
</reference>
<dbReference type="InterPro" id="IPR013118">
    <property type="entry name" value="Mannitol_DH_C"/>
</dbReference>
<dbReference type="Pfam" id="PF08125">
    <property type="entry name" value="Mannitol_dh_C"/>
    <property type="match status" value="1"/>
</dbReference>
<dbReference type="Proteomes" id="UP000283063">
    <property type="component" value="Chromosome"/>
</dbReference>
<organism evidence="5 6">
    <name type="scientific">Parasedimentitalea marina</name>
    <dbReference type="NCBI Taxonomy" id="2483033"/>
    <lineage>
        <taxon>Bacteria</taxon>
        <taxon>Pseudomonadati</taxon>
        <taxon>Pseudomonadota</taxon>
        <taxon>Alphaproteobacteria</taxon>
        <taxon>Rhodobacterales</taxon>
        <taxon>Paracoccaceae</taxon>
        <taxon>Parasedimentitalea</taxon>
    </lineage>
</organism>
<keyword evidence="2" id="KW-0520">NAD</keyword>
<feature type="domain" description="Mannitol dehydrogenase N-terminal" evidence="3">
    <location>
        <begin position="6"/>
        <end position="221"/>
    </location>
</feature>
<evidence type="ECO:0000313" key="5">
    <source>
        <dbReference type="EMBL" id="AZV77053.1"/>
    </source>
</evidence>
<evidence type="ECO:0000259" key="3">
    <source>
        <dbReference type="Pfam" id="PF01232"/>
    </source>
</evidence>
<dbReference type="SUPFAM" id="SSF48179">
    <property type="entry name" value="6-phosphogluconate dehydrogenase C-terminal domain-like"/>
    <property type="match status" value="1"/>
</dbReference>
<gene>
    <name evidence="5" type="ORF">EBB79_03515</name>
</gene>
<accession>A0A3T0MZ52</accession>
<dbReference type="PANTHER" id="PTHR30524:SF0">
    <property type="entry name" value="ALTRONATE OXIDOREDUCTASE-RELATED"/>
    <property type="match status" value="1"/>
</dbReference>
<dbReference type="InterPro" id="IPR013328">
    <property type="entry name" value="6PGD_dom2"/>
</dbReference>